<dbReference type="EMBL" id="JBHLUD010000013">
    <property type="protein sequence ID" value="MFC0546246.1"/>
    <property type="molecule type" value="Genomic_DNA"/>
</dbReference>
<evidence type="ECO:0000256" key="1">
    <source>
        <dbReference type="SAM" id="Phobius"/>
    </source>
</evidence>
<accession>A0ABV6N105</accession>
<feature type="transmembrane region" description="Helical" evidence="1">
    <location>
        <begin position="156"/>
        <end position="176"/>
    </location>
</feature>
<sequence>MSEPTPSVPVVRLPSRRLVAGVVLLLAGLLGIGGTFADLYELNVSVNLGLTSFEHSFTVTSWVTNYPTTGLPFGEGSRTNYFGVPVIIAGALALYTANLLLRGRNPLQRLTTIRLAAAAATAMIAGYVWFAVTNLIDSMGTNAGSTFTFAAGTGMWLLVAAALTGALGSVLLLGLMPEAPLAVTQQPAADEAIVYQVDVDTPPMGFEVPVDLPPTDTYQPPAKPEQH</sequence>
<comment type="caution">
    <text evidence="2">The sequence shown here is derived from an EMBL/GenBank/DDBJ whole genome shotgun (WGS) entry which is preliminary data.</text>
</comment>
<keyword evidence="1" id="KW-1133">Transmembrane helix</keyword>
<organism evidence="2 3">
    <name type="scientific">Kutzneria chonburiensis</name>
    <dbReference type="NCBI Taxonomy" id="1483604"/>
    <lineage>
        <taxon>Bacteria</taxon>
        <taxon>Bacillati</taxon>
        <taxon>Actinomycetota</taxon>
        <taxon>Actinomycetes</taxon>
        <taxon>Pseudonocardiales</taxon>
        <taxon>Pseudonocardiaceae</taxon>
        <taxon>Kutzneria</taxon>
    </lineage>
</organism>
<keyword evidence="1" id="KW-0472">Membrane</keyword>
<proteinExistence type="predicted"/>
<protein>
    <recommendedName>
        <fullName evidence="4">DUF2567 domain-containing protein</fullName>
    </recommendedName>
</protein>
<evidence type="ECO:0000313" key="2">
    <source>
        <dbReference type="EMBL" id="MFC0546246.1"/>
    </source>
</evidence>
<gene>
    <name evidence="2" type="ORF">ACFFH7_32350</name>
</gene>
<feature type="transmembrane region" description="Helical" evidence="1">
    <location>
        <begin position="81"/>
        <end position="101"/>
    </location>
</feature>
<name>A0ABV6N105_9PSEU</name>
<evidence type="ECO:0008006" key="4">
    <source>
        <dbReference type="Google" id="ProtNLM"/>
    </source>
</evidence>
<keyword evidence="1" id="KW-0812">Transmembrane</keyword>
<evidence type="ECO:0000313" key="3">
    <source>
        <dbReference type="Proteomes" id="UP001589810"/>
    </source>
</evidence>
<dbReference type="Proteomes" id="UP001589810">
    <property type="component" value="Unassembled WGS sequence"/>
</dbReference>
<dbReference type="RefSeq" id="WP_273936509.1">
    <property type="nucleotide sequence ID" value="NZ_CP097263.1"/>
</dbReference>
<keyword evidence="3" id="KW-1185">Reference proteome</keyword>
<reference evidence="2 3" key="1">
    <citation type="submission" date="2024-09" db="EMBL/GenBank/DDBJ databases">
        <authorList>
            <person name="Sun Q."/>
            <person name="Mori K."/>
        </authorList>
    </citation>
    <scope>NUCLEOTIDE SEQUENCE [LARGE SCALE GENOMIC DNA]</scope>
    <source>
        <strain evidence="2 3">TBRC 1432</strain>
    </source>
</reference>
<feature type="transmembrane region" description="Helical" evidence="1">
    <location>
        <begin position="113"/>
        <end position="136"/>
    </location>
</feature>